<reference evidence="2" key="1">
    <citation type="journal article" date="2023" name="Mol. Biol. Evol.">
        <title>Third-Generation Sequencing Reveals the Adaptive Role of the Epigenome in Three Deep-Sea Polychaetes.</title>
        <authorList>
            <person name="Perez M."/>
            <person name="Aroh O."/>
            <person name="Sun Y."/>
            <person name="Lan Y."/>
            <person name="Juniper S.K."/>
            <person name="Young C.R."/>
            <person name="Angers B."/>
            <person name="Qian P.Y."/>
        </authorList>
    </citation>
    <scope>NUCLEOTIDE SEQUENCE</scope>
    <source>
        <strain evidence="2">R07B-5</strain>
    </source>
</reference>
<accession>A0AAD9NRW0</accession>
<comment type="caution">
    <text evidence="2">The sequence shown here is derived from an EMBL/GenBank/DDBJ whole genome shotgun (WGS) entry which is preliminary data.</text>
</comment>
<evidence type="ECO:0000256" key="1">
    <source>
        <dbReference type="SAM" id="MobiDB-lite"/>
    </source>
</evidence>
<dbReference type="AlphaFoldDB" id="A0AAD9NRW0"/>
<proteinExistence type="predicted"/>
<feature type="region of interest" description="Disordered" evidence="1">
    <location>
        <begin position="47"/>
        <end position="66"/>
    </location>
</feature>
<dbReference type="EMBL" id="JAODUO010000613">
    <property type="protein sequence ID" value="KAK2177204.1"/>
    <property type="molecule type" value="Genomic_DNA"/>
</dbReference>
<gene>
    <name evidence="2" type="ORF">NP493_613g01033</name>
</gene>
<evidence type="ECO:0000313" key="3">
    <source>
        <dbReference type="Proteomes" id="UP001209878"/>
    </source>
</evidence>
<feature type="region of interest" description="Disordered" evidence="1">
    <location>
        <begin position="1"/>
        <end position="32"/>
    </location>
</feature>
<feature type="non-terminal residue" evidence="2">
    <location>
        <position position="1"/>
    </location>
</feature>
<keyword evidence="3" id="KW-1185">Reference proteome</keyword>
<evidence type="ECO:0000313" key="2">
    <source>
        <dbReference type="EMBL" id="KAK2177204.1"/>
    </source>
</evidence>
<organism evidence="2 3">
    <name type="scientific">Ridgeia piscesae</name>
    <name type="common">Tubeworm</name>
    <dbReference type="NCBI Taxonomy" id="27915"/>
    <lineage>
        <taxon>Eukaryota</taxon>
        <taxon>Metazoa</taxon>
        <taxon>Spiralia</taxon>
        <taxon>Lophotrochozoa</taxon>
        <taxon>Annelida</taxon>
        <taxon>Polychaeta</taxon>
        <taxon>Sedentaria</taxon>
        <taxon>Canalipalpata</taxon>
        <taxon>Sabellida</taxon>
        <taxon>Siboglinidae</taxon>
        <taxon>Ridgeia</taxon>
    </lineage>
</organism>
<protein>
    <submittedName>
        <fullName evidence="2">Uncharacterized protein</fullName>
    </submittedName>
</protein>
<sequence>GKNTRSKTAIVQGAEKGEGRGSVSEKGAGKATEVCQVGHAEATRLQVAQESAGNRKDGDEANTRGYPRIPGSAVLVSVKYPLNKLRGIGIKREIREHLVVPVCESGDRTRAFRIIWRLAGDDLAHAWDTIVSNRRLCDEVVAETESLHLFVSCISGVFNKAGRCQGQVKPVYPAVSYWAVFDATKADSSGKMVQRLMATFPAVQVKEIKPFLHGQSQQSVAANCEMLFVALKDHRGGFVNEKICRSLVHGGCADVSYNCRNARLVVKTTSRYMRQYQQSVGAIQAAGLCIGMLQHEAVSDATTALQDAPS</sequence>
<feature type="compositionally biased region" description="Basic and acidic residues" evidence="1">
    <location>
        <begin position="53"/>
        <end position="62"/>
    </location>
</feature>
<name>A0AAD9NRW0_RIDPI</name>
<dbReference type="Proteomes" id="UP001209878">
    <property type="component" value="Unassembled WGS sequence"/>
</dbReference>